<proteinExistence type="inferred from homology"/>
<keyword evidence="11" id="KW-1185">Reference proteome</keyword>
<comment type="similarity">
    <text evidence="8">Belongs to the binding-protein-dependent transport system permease family. LivHM subfamily.</text>
</comment>
<organism evidence="10 11">
    <name type="scientific">Rhizobium hainanense</name>
    <dbReference type="NCBI Taxonomy" id="52131"/>
    <lineage>
        <taxon>Bacteria</taxon>
        <taxon>Pseudomonadati</taxon>
        <taxon>Pseudomonadota</taxon>
        <taxon>Alphaproteobacteria</taxon>
        <taxon>Hyphomicrobiales</taxon>
        <taxon>Rhizobiaceae</taxon>
        <taxon>Rhizobium/Agrobacterium group</taxon>
        <taxon>Rhizobium</taxon>
    </lineage>
</organism>
<feature type="transmembrane region" description="Helical" evidence="9">
    <location>
        <begin position="31"/>
        <end position="50"/>
    </location>
</feature>
<dbReference type="PANTHER" id="PTHR11795:SF445">
    <property type="entry name" value="AMINO ACID ABC TRANSPORTER PERMEASE PROTEIN"/>
    <property type="match status" value="1"/>
</dbReference>
<dbReference type="CDD" id="cd06582">
    <property type="entry name" value="TM_PBP1_LivH_like"/>
    <property type="match status" value="1"/>
</dbReference>
<keyword evidence="4 9" id="KW-0812">Transmembrane</keyword>
<feature type="transmembrane region" description="Helical" evidence="9">
    <location>
        <begin position="230"/>
        <end position="251"/>
    </location>
</feature>
<dbReference type="InterPro" id="IPR001851">
    <property type="entry name" value="ABC_transp_permease"/>
</dbReference>
<evidence type="ECO:0000313" key="10">
    <source>
        <dbReference type="EMBL" id="SCB39752.1"/>
    </source>
</evidence>
<sequence length="298" mass="31442">MSNTLIQGILLGGYYAVIACGLSFMFSVMRIINLAHGSLAVAAAYGLWLLAAKLGIPPFIGLLIVLPVMAIIGWLLQRFVLERSARGGTLLPILTTFGLSIVIDNLLFEQFGADTRSLAPFIGNLSYASWQLPGHVFVGKLAVLMMVTAIVIIGGLQFFLSRFAIGRSIRATAEDADTAGLVGIDARRVNAVATAITMVTVGIAGAFLAMRATFNPYSGGPQLLFAFEAAVIGGAGSLWGTLLGGIVLGLAQSVGAQIHPQGFLIGGHIAFLLVLFVRLHQFGFLSLGKIRTRLRSPS</sequence>
<evidence type="ECO:0000256" key="5">
    <source>
        <dbReference type="ARBA" id="ARBA00022970"/>
    </source>
</evidence>
<feature type="transmembrane region" description="Helical" evidence="9">
    <location>
        <begin position="137"/>
        <end position="160"/>
    </location>
</feature>
<keyword evidence="3" id="KW-1003">Cell membrane</keyword>
<dbReference type="Proteomes" id="UP000186228">
    <property type="component" value="Unassembled WGS sequence"/>
</dbReference>
<evidence type="ECO:0000256" key="8">
    <source>
        <dbReference type="ARBA" id="ARBA00037998"/>
    </source>
</evidence>
<name>A0A1C3WI67_9HYPH</name>
<keyword evidence="5" id="KW-0029">Amino-acid transport</keyword>
<protein>
    <submittedName>
        <fullName evidence="10">Branched-chain amino acid transport system permease protein</fullName>
    </submittedName>
</protein>
<dbReference type="GO" id="GO:0022857">
    <property type="term" value="F:transmembrane transporter activity"/>
    <property type="evidence" value="ECO:0007669"/>
    <property type="project" value="InterPro"/>
</dbReference>
<comment type="subcellular location">
    <subcellularLocation>
        <location evidence="1">Cell membrane</location>
        <topology evidence="1">Multi-pass membrane protein</topology>
    </subcellularLocation>
</comment>
<dbReference type="OrthoDB" id="9807115at2"/>
<feature type="transmembrane region" description="Helical" evidence="9">
    <location>
        <begin position="191"/>
        <end position="210"/>
    </location>
</feature>
<evidence type="ECO:0000256" key="6">
    <source>
        <dbReference type="ARBA" id="ARBA00022989"/>
    </source>
</evidence>
<dbReference type="PANTHER" id="PTHR11795">
    <property type="entry name" value="BRANCHED-CHAIN AMINO ACID TRANSPORT SYSTEM PERMEASE PROTEIN LIVH"/>
    <property type="match status" value="1"/>
</dbReference>
<dbReference type="InterPro" id="IPR052157">
    <property type="entry name" value="BCAA_transport_permease"/>
</dbReference>
<gene>
    <name evidence="10" type="ORF">GA0061100_12039</name>
</gene>
<feature type="transmembrane region" description="Helical" evidence="9">
    <location>
        <begin position="56"/>
        <end position="76"/>
    </location>
</feature>
<feature type="transmembrane region" description="Helical" evidence="9">
    <location>
        <begin position="263"/>
        <end position="284"/>
    </location>
</feature>
<keyword evidence="6 9" id="KW-1133">Transmembrane helix</keyword>
<evidence type="ECO:0000313" key="11">
    <source>
        <dbReference type="Proteomes" id="UP000186228"/>
    </source>
</evidence>
<evidence type="ECO:0000256" key="3">
    <source>
        <dbReference type="ARBA" id="ARBA00022475"/>
    </source>
</evidence>
<dbReference type="Pfam" id="PF02653">
    <property type="entry name" value="BPD_transp_2"/>
    <property type="match status" value="1"/>
</dbReference>
<dbReference type="RefSeq" id="WP_075857021.1">
    <property type="nucleotide sequence ID" value="NZ_FMAC01000020.1"/>
</dbReference>
<dbReference type="GO" id="GO:0005886">
    <property type="term" value="C:plasma membrane"/>
    <property type="evidence" value="ECO:0007669"/>
    <property type="project" value="UniProtKB-SubCell"/>
</dbReference>
<evidence type="ECO:0000256" key="4">
    <source>
        <dbReference type="ARBA" id="ARBA00022692"/>
    </source>
</evidence>
<evidence type="ECO:0000256" key="9">
    <source>
        <dbReference type="SAM" id="Phobius"/>
    </source>
</evidence>
<evidence type="ECO:0000256" key="2">
    <source>
        <dbReference type="ARBA" id="ARBA00022448"/>
    </source>
</evidence>
<dbReference type="AlphaFoldDB" id="A0A1C3WI67"/>
<accession>A0A1C3WI67</accession>
<feature type="transmembrane region" description="Helical" evidence="9">
    <location>
        <begin position="6"/>
        <end position="24"/>
    </location>
</feature>
<dbReference type="STRING" id="52131.GA0061100_12039"/>
<keyword evidence="7 9" id="KW-0472">Membrane</keyword>
<reference evidence="11" key="1">
    <citation type="submission" date="2016-08" db="EMBL/GenBank/DDBJ databases">
        <authorList>
            <person name="Varghese N."/>
            <person name="Submissions Spin"/>
        </authorList>
    </citation>
    <scope>NUCLEOTIDE SEQUENCE [LARGE SCALE GENOMIC DNA]</scope>
    <source>
        <strain evidence="11">CCBAU 57015</strain>
    </source>
</reference>
<dbReference type="EMBL" id="FMAC01000020">
    <property type="protein sequence ID" value="SCB39752.1"/>
    <property type="molecule type" value="Genomic_DNA"/>
</dbReference>
<evidence type="ECO:0000256" key="7">
    <source>
        <dbReference type="ARBA" id="ARBA00023136"/>
    </source>
</evidence>
<keyword evidence="2" id="KW-0813">Transport</keyword>
<evidence type="ECO:0000256" key="1">
    <source>
        <dbReference type="ARBA" id="ARBA00004651"/>
    </source>
</evidence>
<feature type="transmembrane region" description="Helical" evidence="9">
    <location>
        <begin position="88"/>
        <end position="108"/>
    </location>
</feature>
<dbReference type="GO" id="GO:0006865">
    <property type="term" value="P:amino acid transport"/>
    <property type="evidence" value="ECO:0007669"/>
    <property type="project" value="UniProtKB-KW"/>
</dbReference>